<dbReference type="STRING" id="43151.W5JGF8"/>
<dbReference type="InterPro" id="IPR001650">
    <property type="entry name" value="Helicase_C-like"/>
</dbReference>
<evidence type="ECO:0000256" key="3">
    <source>
        <dbReference type="ARBA" id="ARBA00022801"/>
    </source>
</evidence>
<feature type="compositionally biased region" description="Basic and acidic residues" evidence="9">
    <location>
        <begin position="537"/>
        <end position="546"/>
    </location>
</feature>
<feature type="compositionally biased region" description="Basic and acidic residues" evidence="9">
    <location>
        <begin position="45"/>
        <end position="60"/>
    </location>
</feature>
<evidence type="ECO:0000313" key="14">
    <source>
        <dbReference type="EnsemblMetazoa" id="ADAC006435-PA"/>
    </source>
</evidence>
<feature type="compositionally biased region" description="Acidic residues" evidence="9">
    <location>
        <begin position="1"/>
        <end position="11"/>
    </location>
</feature>
<dbReference type="GO" id="GO:0005524">
    <property type="term" value="F:ATP binding"/>
    <property type="evidence" value="ECO:0007669"/>
    <property type="project" value="UniProtKB-KW"/>
</dbReference>
<evidence type="ECO:0000256" key="4">
    <source>
        <dbReference type="ARBA" id="ARBA00022806"/>
    </source>
</evidence>
<feature type="region of interest" description="Disordered" evidence="9">
    <location>
        <begin position="1"/>
        <end position="90"/>
    </location>
</feature>
<evidence type="ECO:0000313" key="15">
    <source>
        <dbReference type="Proteomes" id="UP000000673"/>
    </source>
</evidence>
<feature type="short sequence motif" description="Q motif" evidence="7">
    <location>
        <begin position="137"/>
        <end position="165"/>
    </location>
</feature>
<dbReference type="Gene3D" id="3.40.50.300">
    <property type="entry name" value="P-loop containing nucleotide triphosphate hydrolases"/>
    <property type="match status" value="2"/>
</dbReference>
<evidence type="ECO:0000259" key="11">
    <source>
        <dbReference type="PROSITE" id="PS51194"/>
    </source>
</evidence>
<dbReference type="GO" id="GO:0031047">
    <property type="term" value="P:regulatory ncRNA-mediated gene silencing"/>
    <property type="evidence" value="ECO:0007669"/>
    <property type="project" value="UniProtKB-ARBA"/>
</dbReference>
<dbReference type="InterPro" id="IPR011545">
    <property type="entry name" value="DEAD/DEAH_box_helicase_dom"/>
</dbReference>
<evidence type="ECO:0000256" key="6">
    <source>
        <dbReference type="ARBA" id="ARBA00047984"/>
    </source>
</evidence>
<feature type="domain" description="Helicase C-terminal" evidence="11">
    <location>
        <begin position="375"/>
        <end position="520"/>
    </location>
</feature>
<dbReference type="GO" id="GO:0003724">
    <property type="term" value="F:RNA helicase activity"/>
    <property type="evidence" value="ECO:0007669"/>
    <property type="project" value="UniProtKB-EC"/>
</dbReference>
<name>W5JGF8_ANODA</name>
<dbReference type="SUPFAM" id="SSF52540">
    <property type="entry name" value="P-loop containing nucleoside triphosphate hydrolases"/>
    <property type="match status" value="1"/>
</dbReference>
<comment type="similarity">
    <text evidence="8">Belongs to the DEAD box helicase family.</text>
</comment>
<dbReference type="CDD" id="cd18787">
    <property type="entry name" value="SF2_C_DEAD"/>
    <property type="match status" value="1"/>
</dbReference>
<protein>
    <recommendedName>
        <fullName evidence="1">RNA helicase</fullName>
        <ecNumber evidence="1">3.6.4.13</ecNumber>
    </recommendedName>
</protein>
<evidence type="ECO:0000256" key="5">
    <source>
        <dbReference type="ARBA" id="ARBA00022840"/>
    </source>
</evidence>
<dbReference type="EMBL" id="ADMH02001599">
    <property type="protein sequence ID" value="ETN61894.1"/>
    <property type="molecule type" value="Genomic_DNA"/>
</dbReference>
<dbReference type="VEuPathDB" id="VectorBase:ADAC006435"/>
<dbReference type="AlphaFoldDB" id="W5JGF8"/>
<dbReference type="Pfam" id="PF00270">
    <property type="entry name" value="DEAD"/>
    <property type="match status" value="1"/>
</dbReference>
<gene>
    <name evidence="13" type="ORF">AND_006435</name>
</gene>
<feature type="compositionally biased region" description="Gly residues" evidence="9">
    <location>
        <begin position="61"/>
        <end position="76"/>
    </location>
</feature>
<evidence type="ECO:0000256" key="1">
    <source>
        <dbReference type="ARBA" id="ARBA00012552"/>
    </source>
</evidence>
<proteinExistence type="inferred from homology"/>
<dbReference type="EC" id="3.6.4.13" evidence="1"/>
<dbReference type="FunFam" id="3.40.50.300:FF:000008">
    <property type="entry name" value="ATP-dependent RNA helicase RhlB"/>
    <property type="match status" value="1"/>
</dbReference>
<feature type="domain" description="DEAD-box RNA helicase Q" evidence="12">
    <location>
        <begin position="137"/>
        <end position="165"/>
    </location>
</feature>
<dbReference type="InterPro" id="IPR027417">
    <property type="entry name" value="P-loop_NTPase"/>
</dbReference>
<dbReference type="FunCoup" id="W5JGF8">
    <property type="interactions" value="71"/>
</dbReference>
<dbReference type="InterPro" id="IPR014001">
    <property type="entry name" value="Helicase_ATP-bd"/>
</dbReference>
<dbReference type="PROSITE" id="PS00039">
    <property type="entry name" value="DEAD_ATP_HELICASE"/>
    <property type="match status" value="1"/>
</dbReference>
<evidence type="ECO:0000256" key="7">
    <source>
        <dbReference type="PROSITE-ProRule" id="PRU00552"/>
    </source>
</evidence>
<dbReference type="GO" id="GO:0003676">
    <property type="term" value="F:nucleic acid binding"/>
    <property type="evidence" value="ECO:0007669"/>
    <property type="project" value="InterPro"/>
</dbReference>
<dbReference type="GO" id="GO:0016787">
    <property type="term" value="F:hydrolase activity"/>
    <property type="evidence" value="ECO:0007669"/>
    <property type="project" value="UniProtKB-KW"/>
</dbReference>
<dbReference type="HOGENOM" id="CLU_003041_16_3_1"/>
<keyword evidence="4 8" id="KW-0347">Helicase</keyword>
<reference evidence="14" key="4">
    <citation type="submission" date="2015-06" db="UniProtKB">
        <authorList>
            <consortium name="EnsemblMetazoa"/>
        </authorList>
    </citation>
    <scope>IDENTIFICATION</scope>
</reference>
<dbReference type="Pfam" id="PF00271">
    <property type="entry name" value="Helicase_C"/>
    <property type="match status" value="1"/>
</dbReference>
<keyword evidence="15" id="KW-1185">Reference proteome</keyword>
<reference evidence="13" key="2">
    <citation type="submission" date="2010-05" db="EMBL/GenBank/DDBJ databases">
        <authorList>
            <person name="Almeida L.G."/>
            <person name="Nicolas M.F."/>
            <person name="Souza R.C."/>
            <person name="Vasconcelos A.T.R."/>
        </authorList>
    </citation>
    <scope>NUCLEOTIDE SEQUENCE</scope>
</reference>
<evidence type="ECO:0000313" key="13">
    <source>
        <dbReference type="EMBL" id="ETN61894.1"/>
    </source>
</evidence>
<organism evidence="13">
    <name type="scientific">Anopheles darlingi</name>
    <name type="common">Mosquito</name>
    <dbReference type="NCBI Taxonomy" id="43151"/>
    <lineage>
        <taxon>Eukaryota</taxon>
        <taxon>Metazoa</taxon>
        <taxon>Ecdysozoa</taxon>
        <taxon>Arthropoda</taxon>
        <taxon>Hexapoda</taxon>
        <taxon>Insecta</taxon>
        <taxon>Pterygota</taxon>
        <taxon>Neoptera</taxon>
        <taxon>Endopterygota</taxon>
        <taxon>Diptera</taxon>
        <taxon>Nematocera</taxon>
        <taxon>Culicoidea</taxon>
        <taxon>Culicidae</taxon>
        <taxon>Anophelinae</taxon>
        <taxon>Anopheles</taxon>
    </lineage>
</organism>
<dbReference type="eggNOG" id="KOG0335">
    <property type="taxonomic scope" value="Eukaryota"/>
</dbReference>
<dbReference type="PROSITE" id="PS51195">
    <property type="entry name" value="Q_MOTIF"/>
    <property type="match status" value="1"/>
</dbReference>
<dbReference type="InterPro" id="IPR000629">
    <property type="entry name" value="RNA-helicase_DEAD-box_CS"/>
</dbReference>
<dbReference type="Proteomes" id="UP000000673">
    <property type="component" value="Unassembled WGS sequence"/>
</dbReference>
<dbReference type="SMART" id="SM00490">
    <property type="entry name" value="HELICc"/>
    <property type="match status" value="1"/>
</dbReference>
<evidence type="ECO:0000259" key="12">
    <source>
        <dbReference type="PROSITE" id="PS51195"/>
    </source>
</evidence>
<evidence type="ECO:0000256" key="8">
    <source>
        <dbReference type="RuleBase" id="RU000492"/>
    </source>
</evidence>
<keyword evidence="3 8" id="KW-0378">Hydrolase</keyword>
<evidence type="ECO:0000256" key="2">
    <source>
        <dbReference type="ARBA" id="ARBA00022741"/>
    </source>
</evidence>
<sequence>MSDGEWEEDETQVGRAFGDDEQFNDSEVTNGNGYSAHNQNGFGGRRGDGGGRGDRDRADRGGGGFRGGRNGDGGYTGNDPSMDEVKTDKPREIYIPPPPTEDENEIFGSGISSGINFENLNEIEVKISGENPPAHIESFAQSGLNEVLLNNVRRSGYNKPTPIQRHAIPIVLKGRDMMGCAQTGSGKTAAFMLPMIDWILGQQDLQLHHRQPYVLVVAPTRELVIQIHDEARKFSHGTGLKVVCIYGGAASTHQLQMLRGGCQIMVATPGRLLDFMDRGVVSFEKVKYVVLDEADRMLDMGFLPAIEKVMGNATMPSKDQRQTLMFSATFAPDIQQLAGVFLNNYIYVAVGIVGGACGDVEQVVYEVEKFKKRKKLEELLGEGNARGTLVFVETKRSADYLASLMSETKFPTTSIHGDRLQREREMALKDFKEGRMDVLIATSVAARGLDIKNVSHVVNYDLPKNIDDYVHRIGRTGRVGNKGRATSFYDPTADYAIAGDLVKILQQANQTVPDFLKHLADGGGGGGAFNGSTFGGRDIRDTDGSRIDAQPAQQEPEELW</sequence>
<accession>W5JGF8</accession>
<feature type="domain" description="Helicase ATP-binding" evidence="10">
    <location>
        <begin position="168"/>
        <end position="348"/>
    </location>
</feature>
<dbReference type="PROSITE" id="PS51194">
    <property type="entry name" value="HELICASE_CTER"/>
    <property type="match status" value="1"/>
</dbReference>
<keyword evidence="2 8" id="KW-0547">Nucleotide-binding</keyword>
<dbReference type="PROSITE" id="PS51192">
    <property type="entry name" value="HELICASE_ATP_BIND_1"/>
    <property type="match status" value="1"/>
</dbReference>
<dbReference type="InterPro" id="IPR014014">
    <property type="entry name" value="RNA_helicase_DEAD_Q_motif"/>
</dbReference>
<evidence type="ECO:0000259" key="10">
    <source>
        <dbReference type="PROSITE" id="PS51192"/>
    </source>
</evidence>
<dbReference type="PANTHER" id="PTHR47958">
    <property type="entry name" value="ATP-DEPENDENT RNA HELICASE DBP3"/>
    <property type="match status" value="1"/>
</dbReference>
<reference evidence="13" key="3">
    <citation type="journal article" date="2013" name="Nucleic Acids Res.">
        <title>The genome of Anopheles darlingi, the main neotropical malaria vector.</title>
        <authorList>
            <person name="Marinotti O."/>
            <person name="Cerqueira G.C."/>
            <person name="de Almeida L.G."/>
            <person name="Ferro M.I."/>
            <person name="Loreto E.L."/>
            <person name="Zaha A."/>
            <person name="Teixeira S.M."/>
            <person name="Wespiser A.R."/>
            <person name="Almeida E Silva A."/>
            <person name="Schlindwein A.D."/>
            <person name="Pacheco A.C."/>
            <person name="Silva A.L."/>
            <person name="Graveley B.R."/>
            <person name="Walenz B.P."/>
            <person name="Lima Bde A."/>
            <person name="Ribeiro C.A."/>
            <person name="Nunes-Silva C.G."/>
            <person name="de Carvalho C.R."/>
            <person name="Soares C.M."/>
            <person name="de Menezes C.B."/>
            <person name="Matiolli C."/>
            <person name="Caffrey D."/>
            <person name="Araujo D.A."/>
            <person name="de Oliveira D.M."/>
            <person name="Golenbock D."/>
            <person name="Grisard E.C."/>
            <person name="Fantinatti-Garboggini F."/>
            <person name="de Carvalho F.M."/>
            <person name="Barcellos F.G."/>
            <person name="Prosdocimi F."/>
            <person name="May G."/>
            <person name="Azevedo Junior G.M."/>
            <person name="Guimaraes G.M."/>
            <person name="Goldman G.H."/>
            <person name="Padilha I.Q."/>
            <person name="Batista Jda S."/>
            <person name="Ferro J.A."/>
            <person name="Ribeiro J.M."/>
            <person name="Fietto J.L."/>
            <person name="Dabbas K.M."/>
            <person name="Cerdeira L."/>
            <person name="Agnez-Lima L.F."/>
            <person name="Brocchi M."/>
            <person name="de Carvalho M.O."/>
            <person name="Teixeira Mde M."/>
            <person name="Diniz Maia Mde M."/>
            <person name="Goldman M.H."/>
            <person name="Cruz Schneider M.P."/>
            <person name="Felipe M.S."/>
            <person name="Hungria M."/>
            <person name="Nicolas M.F."/>
            <person name="Pereira M."/>
            <person name="Montes M.A."/>
            <person name="Cantao M.E."/>
            <person name="Vincentz M."/>
            <person name="Rafael M.S."/>
            <person name="Silverman N."/>
            <person name="Stoco P.H."/>
            <person name="Souza R.C."/>
            <person name="Vicentini R."/>
            <person name="Gazzinelli R.T."/>
            <person name="Neves Rde O."/>
            <person name="Silva R."/>
            <person name="Astolfi-Filho S."/>
            <person name="Maciel T.E."/>
            <person name="Urmenyi T.P."/>
            <person name="Tadei W.P."/>
            <person name="Camargo E.P."/>
            <person name="de Vasconcelos A.T."/>
        </authorList>
    </citation>
    <scope>NUCLEOTIDE SEQUENCE</scope>
</reference>
<dbReference type="VEuPathDB" id="VectorBase:ADAR2_006556"/>
<comment type="catalytic activity">
    <reaction evidence="6">
        <text>ATP + H2O = ADP + phosphate + H(+)</text>
        <dbReference type="Rhea" id="RHEA:13065"/>
        <dbReference type="ChEBI" id="CHEBI:15377"/>
        <dbReference type="ChEBI" id="CHEBI:15378"/>
        <dbReference type="ChEBI" id="CHEBI:30616"/>
        <dbReference type="ChEBI" id="CHEBI:43474"/>
        <dbReference type="ChEBI" id="CHEBI:456216"/>
        <dbReference type="EC" id="3.6.4.13"/>
    </reaction>
</comment>
<feature type="compositionally biased region" description="Polar residues" evidence="9">
    <location>
        <begin position="25"/>
        <end position="39"/>
    </location>
</feature>
<keyword evidence="5 8" id="KW-0067">ATP-binding</keyword>
<dbReference type="SMART" id="SM00487">
    <property type="entry name" value="DEXDc"/>
    <property type="match status" value="1"/>
</dbReference>
<evidence type="ECO:0000256" key="9">
    <source>
        <dbReference type="SAM" id="MobiDB-lite"/>
    </source>
</evidence>
<dbReference type="FunFam" id="3.40.50.300:FF:000397">
    <property type="entry name" value="Probable ATP-dependent RNA helicase DDX4"/>
    <property type="match status" value="1"/>
</dbReference>
<dbReference type="EnsemblMetazoa" id="ADAC006435-RA">
    <property type="protein sequence ID" value="ADAC006435-PA"/>
    <property type="gene ID" value="ADAC006435"/>
</dbReference>
<reference evidence="13 15" key="1">
    <citation type="journal article" date="2010" name="BMC Genomics">
        <title>Combination of measures distinguishes pre-miRNAs from other stem-loops in the genome of the newly sequenced Anopheles darlingi.</title>
        <authorList>
            <person name="Mendes N.D."/>
            <person name="Freitas A.T."/>
            <person name="Vasconcelos A.T."/>
            <person name="Sagot M.F."/>
        </authorList>
    </citation>
    <scope>NUCLEOTIDE SEQUENCE</scope>
</reference>
<feature type="region of interest" description="Disordered" evidence="9">
    <location>
        <begin position="527"/>
        <end position="560"/>
    </location>
</feature>
<dbReference type="OMA" id="NESIMMG"/>